<protein>
    <submittedName>
        <fullName evidence="1">Uncharacterized protein</fullName>
    </submittedName>
</protein>
<evidence type="ECO:0000313" key="2">
    <source>
        <dbReference type="Proteomes" id="UP000287188"/>
    </source>
</evidence>
<accession>A0A402AHU0</accession>
<dbReference type="InterPro" id="IPR029083">
    <property type="entry name" value="Imm32"/>
</dbReference>
<comment type="caution">
    <text evidence="1">The sequence shown here is derived from an EMBL/GenBank/DDBJ whole genome shotgun (WGS) entry which is preliminary data.</text>
</comment>
<reference evidence="2" key="1">
    <citation type="submission" date="2018-12" db="EMBL/GenBank/DDBJ databases">
        <title>Tengunoibacter tsumagoiensis gen. nov., sp. nov., Dictyobacter kobayashii sp. nov., D. alpinus sp. nov., and D. joshuensis sp. nov. and description of Dictyobacteraceae fam. nov. within the order Ktedonobacterales isolated from Tengu-no-mugimeshi.</title>
        <authorList>
            <person name="Wang C.M."/>
            <person name="Zheng Y."/>
            <person name="Sakai Y."/>
            <person name="Toyoda A."/>
            <person name="Minakuchi Y."/>
            <person name="Abe K."/>
            <person name="Yokota A."/>
            <person name="Yabe S."/>
        </authorList>
    </citation>
    <scope>NUCLEOTIDE SEQUENCE [LARGE SCALE GENOMIC DNA]</scope>
    <source>
        <strain evidence="2">Uno11</strain>
    </source>
</reference>
<dbReference type="AlphaFoldDB" id="A0A402AHU0"/>
<gene>
    <name evidence="1" type="ORF">KDK_24910</name>
</gene>
<sequence>MEIHVPKYDRSLKLDWEDQFTIQAKITGAYSVVIKADKGGLISLARHLLTLAQDNVPAGCHVHLDESNSLEEGSCEIILERD</sequence>
<organism evidence="1 2">
    <name type="scientific">Dictyobacter kobayashii</name>
    <dbReference type="NCBI Taxonomy" id="2014872"/>
    <lineage>
        <taxon>Bacteria</taxon>
        <taxon>Bacillati</taxon>
        <taxon>Chloroflexota</taxon>
        <taxon>Ktedonobacteria</taxon>
        <taxon>Ktedonobacterales</taxon>
        <taxon>Dictyobacteraceae</taxon>
        <taxon>Dictyobacter</taxon>
    </lineage>
</organism>
<dbReference type="Pfam" id="PF15566">
    <property type="entry name" value="Imm32"/>
    <property type="match status" value="1"/>
</dbReference>
<keyword evidence="2" id="KW-1185">Reference proteome</keyword>
<name>A0A402AHU0_9CHLR</name>
<proteinExistence type="predicted"/>
<dbReference type="EMBL" id="BIFS01000001">
    <property type="protein sequence ID" value="GCE18691.1"/>
    <property type="molecule type" value="Genomic_DNA"/>
</dbReference>
<evidence type="ECO:0000313" key="1">
    <source>
        <dbReference type="EMBL" id="GCE18691.1"/>
    </source>
</evidence>
<dbReference type="Proteomes" id="UP000287188">
    <property type="component" value="Unassembled WGS sequence"/>
</dbReference>